<proteinExistence type="predicted"/>
<accession>A0A512CFV7</accession>
<comment type="caution">
    <text evidence="1">The sequence shown here is derived from an EMBL/GenBank/DDBJ whole genome shotgun (WGS) entry which is preliminary data.</text>
</comment>
<dbReference type="PANTHER" id="PTHR37466">
    <property type="entry name" value="SLR1628 PROTEIN"/>
    <property type="match status" value="1"/>
</dbReference>
<dbReference type="Gene3D" id="3.30.56.110">
    <property type="entry name" value="Protein of unknown function DUF2237"/>
    <property type="match status" value="1"/>
</dbReference>
<name>A0A512CFV7_9BACT</name>
<dbReference type="PANTHER" id="PTHR37466:SF1">
    <property type="entry name" value="SLR1628 PROTEIN"/>
    <property type="match status" value="1"/>
</dbReference>
<dbReference type="Pfam" id="PF09996">
    <property type="entry name" value="DUF2237"/>
    <property type="match status" value="1"/>
</dbReference>
<evidence type="ECO:0008006" key="3">
    <source>
        <dbReference type="Google" id="ProtNLM"/>
    </source>
</evidence>
<evidence type="ECO:0000313" key="2">
    <source>
        <dbReference type="Proteomes" id="UP000321301"/>
    </source>
</evidence>
<keyword evidence="2" id="KW-1185">Reference proteome</keyword>
<dbReference type="Proteomes" id="UP000321301">
    <property type="component" value="Unassembled WGS sequence"/>
</dbReference>
<sequence>MANNVFGEALIPCCLSPRTGFYRDGYCNTDALDSATHTVCAVMTEDFLSFSLATGNDLSTPRPEFNFPGLKPGDKWCVCLTRWLHAYQEKKAPGVILEATHEKTLELIALEELIKYAVKN</sequence>
<evidence type="ECO:0000313" key="1">
    <source>
        <dbReference type="EMBL" id="GEO23066.1"/>
    </source>
</evidence>
<gene>
    <name evidence="1" type="ORF">CQA01_36000</name>
</gene>
<dbReference type="RefSeq" id="WP_040416090.1">
    <property type="nucleotide sequence ID" value="NZ_BJYV01000020.1"/>
</dbReference>
<dbReference type="InterPro" id="IPR018714">
    <property type="entry name" value="DUF2237"/>
</dbReference>
<dbReference type="AlphaFoldDB" id="A0A512CFV7"/>
<reference evidence="1 2" key="1">
    <citation type="submission" date="2019-07" db="EMBL/GenBank/DDBJ databases">
        <title>Whole genome shotgun sequence of Cyclobacterium qasimii NBRC 106168.</title>
        <authorList>
            <person name="Hosoyama A."/>
            <person name="Uohara A."/>
            <person name="Ohji S."/>
            <person name="Ichikawa N."/>
        </authorList>
    </citation>
    <scope>NUCLEOTIDE SEQUENCE [LARGE SCALE GENOMIC DNA]</scope>
    <source>
        <strain evidence="1 2">NBRC 106168</strain>
    </source>
</reference>
<organism evidence="1 2">
    <name type="scientific">Cyclobacterium qasimii</name>
    <dbReference type="NCBI Taxonomy" id="1350429"/>
    <lineage>
        <taxon>Bacteria</taxon>
        <taxon>Pseudomonadati</taxon>
        <taxon>Bacteroidota</taxon>
        <taxon>Cytophagia</taxon>
        <taxon>Cytophagales</taxon>
        <taxon>Cyclobacteriaceae</taxon>
        <taxon>Cyclobacterium</taxon>
    </lineage>
</organism>
<dbReference type="EMBL" id="BJYV01000020">
    <property type="protein sequence ID" value="GEO23066.1"/>
    <property type="molecule type" value="Genomic_DNA"/>
</dbReference>
<protein>
    <recommendedName>
        <fullName evidence="3">DUF2237 domain-containing protein</fullName>
    </recommendedName>
</protein>